<protein>
    <submittedName>
        <fullName evidence="2">Uncharacterized protein</fullName>
    </submittedName>
</protein>
<dbReference type="EMBL" id="JBCGBO010000024">
    <property type="protein sequence ID" value="KAK9180949.1"/>
    <property type="molecule type" value="Genomic_DNA"/>
</dbReference>
<feature type="compositionally biased region" description="Basic and acidic residues" evidence="1">
    <location>
        <begin position="88"/>
        <end position="106"/>
    </location>
</feature>
<name>A0AAP0QBP4_9ROSI</name>
<sequence>MDNEKETRGALGVTSQEPTTARKPLKLDKDPNGNLQVESQTLGNDNSKVQCRRVSSDSSSRNKSPQEDQPTSDEEEVDNGPNKVKPRPRPENGKKQERFSRGEIRSANELLSIKRPNNELIWPSPESKCKRIFNPLKQSNSGNFSSSSKAKIQLKLLNTEHDTMVDLEKMEEDIP</sequence>
<comment type="caution">
    <text evidence="2">The sequence shown here is derived from an EMBL/GenBank/DDBJ whole genome shotgun (WGS) entry which is preliminary data.</text>
</comment>
<evidence type="ECO:0000313" key="2">
    <source>
        <dbReference type="EMBL" id="KAK9180949.1"/>
    </source>
</evidence>
<evidence type="ECO:0000313" key="3">
    <source>
        <dbReference type="Proteomes" id="UP001428341"/>
    </source>
</evidence>
<organism evidence="2 3">
    <name type="scientific">Citrus x changshan-huyou</name>
    <dbReference type="NCBI Taxonomy" id="2935761"/>
    <lineage>
        <taxon>Eukaryota</taxon>
        <taxon>Viridiplantae</taxon>
        <taxon>Streptophyta</taxon>
        <taxon>Embryophyta</taxon>
        <taxon>Tracheophyta</taxon>
        <taxon>Spermatophyta</taxon>
        <taxon>Magnoliopsida</taxon>
        <taxon>eudicotyledons</taxon>
        <taxon>Gunneridae</taxon>
        <taxon>Pentapetalae</taxon>
        <taxon>rosids</taxon>
        <taxon>malvids</taxon>
        <taxon>Sapindales</taxon>
        <taxon>Rutaceae</taxon>
        <taxon>Aurantioideae</taxon>
        <taxon>Citrus</taxon>
    </lineage>
</organism>
<feature type="region of interest" description="Disordered" evidence="1">
    <location>
        <begin position="1"/>
        <end position="110"/>
    </location>
</feature>
<keyword evidence="3" id="KW-1185">Reference proteome</keyword>
<feature type="compositionally biased region" description="Low complexity" evidence="1">
    <location>
        <begin position="52"/>
        <end position="63"/>
    </location>
</feature>
<dbReference type="Proteomes" id="UP001428341">
    <property type="component" value="Unassembled WGS sequence"/>
</dbReference>
<accession>A0AAP0QBP4</accession>
<gene>
    <name evidence="2" type="ORF">WN944_024085</name>
</gene>
<feature type="compositionally biased region" description="Polar residues" evidence="1">
    <location>
        <begin position="33"/>
        <end position="49"/>
    </location>
</feature>
<reference evidence="2 3" key="1">
    <citation type="submission" date="2024-05" db="EMBL/GenBank/DDBJ databases">
        <title>Haplotype-resolved chromosome-level genome assembly of Huyou (Citrus changshanensis).</title>
        <authorList>
            <person name="Miao C."/>
            <person name="Chen W."/>
            <person name="Wu Y."/>
            <person name="Wang L."/>
            <person name="Zhao S."/>
            <person name="Grierson D."/>
            <person name="Xu C."/>
            <person name="Chen K."/>
        </authorList>
    </citation>
    <scope>NUCLEOTIDE SEQUENCE [LARGE SCALE GENOMIC DNA]</scope>
    <source>
        <strain evidence="2">01-14</strain>
        <tissue evidence="2">Leaf</tissue>
    </source>
</reference>
<proteinExistence type="predicted"/>
<evidence type="ECO:0000256" key="1">
    <source>
        <dbReference type="SAM" id="MobiDB-lite"/>
    </source>
</evidence>
<dbReference type="AlphaFoldDB" id="A0AAP0QBP4"/>